<dbReference type="Gene3D" id="1.50.10.100">
    <property type="entry name" value="Chondroitin AC/alginate lyase"/>
    <property type="match status" value="1"/>
</dbReference>
<dbReference type="PANTHER" id="PTHR39210:SF1">
    <property type="entry name" value="HEPARIN-SULFATE LYASE"/>
    <property type="match status" value="1"/>
</dbReference>
<feature type="region of interest" description="Disordered" evidence="1">
    <location>
        <begin position="148"/>
        <end position="206"/>
    </location>
</feature>
<dbReference type="InterPro" id="IPR008929">
    <property type="entry name" value="Chondroitin_lyas"/>
</dbReference>
<feature type="compositionally biased region" description="Basic and acidic residues" evidence="1">
    <location>
        <begin position="149"/>
        <end position="188"/>
    </location>
</feature>
<feature type="region of interest" description="Disordered" evidence="1">
    <location>
        <begin position="464"/>
        <end position="506"/>
    </location>
</feature>
<gene>
    <name evidence="2" type="ORF">BN4615_P8087</name>
</gene>
<reference evidence="2" key="1">
    <citation type="submission" date="2016-04" db="EMBL/GenBank/DDBJ databases">
        <authorList>
            <person name="Evans L.H."/>
            <person name="Alamgir A."/>
            <person name="Owens N."/>
            <person name="Weber N.D."/>
            <person name="Virtaneva K."/>
            <person name="Barbian K."/>
            <person name="Babar A."/>
            <person name="Rosenke K."/>
        </authorList>
    </citation>
    <scope>NUCLEOTIDE SEQUENCE</scope>
    <source>
        <strain evidence="2">Nono1</strain>
    </source>
</reference>
<dbReference type="PANTHER" id="PTHR39210">
    <property type="entry name" value="HEPARIN-SULFATE LYASE"/>
    <property type="match status" value="1"/>
</dbReference>
<evidence type="ECO:0000256" key="1">
    <source>
        <dbReference type="SAM" id="MobiDB-lite"/>
    </source>
</evidence>
<sequence>MAAFHKGARRVPVGWSGGCDTSACVPVVRWAGAVSFGPGWPSVRRRAATRPWAGAVVAALRDGFARWHGTPVPGPERESAWTHHYFCDADGAALRYDRACPERHVCTGCGKVYAGEPWDGAWRAKTHDALAAQAQRAALLLHLAPDPRPAAELDQDPRPAAGRDPDPRPAAGRDPDPRPAAGRDRDLRPAAGRDLGLRQAAGLDPGLRPDAELDRILSAYARDYLAYTPHGQAAGTGRVQPQSLDEAVWAVGLLRAARWAGDALAPRTRQAVDGMAAAVADLLRPQVGAVHNIHCWLLAALAECAVRLGDADLLAWCRDGEHGAEAQVRHGFHPEGLWYEINPHYHYYALAALLSYVEATGPSGLSEDSAARLSRAIAAPPLLAYADGRLPAYGDGWPDCFTGDFAPQAEAAWTLLPTARPDLTPYYRHPRPAPLRLWYGAQLPEHTAPLTHRPSVAALVFGPDDLPGEPAQVSGQPGVDGAGVAGAPHPGSDGARAPSPGSSGATGSFLWRGPGIALLRSPAVRLVLRAGPDAGWHDHRDKLAVDVQTVTGWSSLDLGTSGYGADFTAWMRSPAAHNIVTVGARPQPAHTGRILDWSPRHVTAESAWDGHVLRRTITVHDHGWTDVLTVTLAHPDEIEWAFHGDGTFTVTGPADDQARTPDDTAADQARTPDDTATTSQHAWLTALRTLPTPADRHLHGTWAFPGAPHLTLTIPQGFTARTATAPGNPNGRPLGLLLVHGHATTARFRATFTGPPAPTHSSTSRVSTT</sequence>
<dbReference type="Gene3D" id="2.70.98.70">
    <property type="match status" value="1"/>
</dbReference>
<evidence type="ECO:0000313" key="2">
    <source>
        <dbReference type="EMBL" id="SBO98571.1"/>
    </source>
</evidence>
<accession>A0A1M4EHZ7</accession>
<organism evidence="2">
    <name type="scientific">Nonomuraea gerenzanensis</name>
    <dbReference type="NCBI Taxonomy" id="93944"/>
    <lineage>
        <taxon>Bacteria</taxon>
        <taxon>Bacillati</taxon>
        <taxon>Actinomycetota</taxon>
        <taxon>Actinomycetes</taxon>
        <taxon>Streptosporangiales</taxon>
        <taxon>Streptosporangiaceae</taxon>
        <taxon>Nonomuraea</taxon>
    </lineage>
</organism>
<dbReference type="SUPFAM" id="SSF48230">
    <property type="entry name" value="Chondroitin AC/alginate lyase"/>
    <property type="match status" value="1"/>
</dbReference>
<feature type="compositionally biased region" description="Low complexity" evidence="1">
    <location>
        <begin position="485"/>
        <end position="506"/>
    </location>
</feature>
<dbReference type="EMBL" id="LT559118">
    <property type="protein sequence ID" value="SBO98571.1"/>
    <property type="molecule type" value="Genomic_DNA"/>
</dbReference>
<proteinExistence type="predicted"/>
<dbReference type="AlphaFoldDB" id="A0A1M4EHZ7"/>
<feature type="region of interest" description="Disordered" evidence="1">
    <location>
        <begin position="649"/>
        <end position="679"/>
    </location>
</feature>
<name>A0A1M4EHZ7_9ACTN</name>
<protein>
    <submittedName>
        <fullName evidence="2">Uncharacterized protein</fullName>
    </submittedName>
</protein>